<evidence type="ECO:0000313" key="2">
    <source>
        <dbReference type="WBParaSite" id="RSKR_0000696200.1"/>
    </source>
</evidence>
<evidence type="ECO:0000313" key="1">
    <source>
        <dbReference type="Proteomes" id="UP000095286"/>
    </source>
</evidence>
<proteinExistence type="predicted"/>
<dbReference type="Proteomes" id="UP000095286">
    <property type="component" value="Unplaced"/>
</dbReference>
<name>A0AC35U1V7_9BILA</name>
<protein>
    <submittedName>
        <fullName evidence="2">Protein Gawky</fullName>
    </submittedName>
</protein>
<organism evidence="1 2">
    <name type="scientific">Rhabditophanes sp. KR3021</name>
    <dbReference type="NCBI Taxonomy" id="114890"/>
    <lineage>
        <taxon>Eukaryota</taxon>
        <taxon>Metazoa</taxon>
        <taxon>Ecdysozoa</taxon>
        <taxon>Nematoda</taxon>
        <taxon>Chromadorea</taxon>
        <taxon>Rhabditida</taxon>
        <taxon>Tylenchina</taxon>
        <taxon>Panagrolaimomorpha</taxon>
        <taxon>Strongyloidoidea</taxon>
        <taxon>Alloionematidae</taxon>
        <taxon>Rhabditophanes</taxon>
    </lineage>
</organism>
<accession>A0AC35U1V7</accession>
<dbReference type="WBParaSite" id="RSKR_0000696200.1">
    <property type="protein sequence ID" value="RSKR_0000696200.1"/>
    <property type="gene ID" value="RSKR_0000696200"/>
</dbReference>
<sequence length="735" mass="82166">MRGNYMQHPNAEFQQRNFQNMKPNSNNGPWNGGHGVPNGQPYINPDFGNPNLMNPYLNDGPQMIEPFIPKSQHQQQLNHNLPFNQNNPNPTWDDQQKDSEEIPSFTFNKGAANVPMHLSGPDQYADLGFKSGPPNMWNNKGRNGPMNVGPIQGGNPWNMNEAPIDPNGWNRPPMAIPINNGPMNGPVHPNNWNNMSRGGHNQGNGGGNNYRGQKNNMMGNMDGGNQMKYNNNFNQMRGSEINHRGGQINPSFNNGQGVMWNNQNMNSQYVNHRLPLNPPDMPMQRQSNNQQPPMNNPSHGPLSTMNVNNTRNMNSPMENRSLKHDATTNNVPVSLNNNPIQQHNNANTGAPVEPAGGNVFAQATEDSYWRDPNSDIKKFQRDTGTGVWGDPENINAKPIQRWGVKLLPDLVDTDDINQVEKENGVKYIVARGWGEEVTCSSSSGLNSPQLKSGNSVGSPLYSTKDGINRWSPDEGASEKPTSRIPLFEPIPTNEIEEPASSGRFIRVDGSDWQSGDTPNNQFMPFSAKDTNDVWAKVNDQHHKQQFMQQNSSIEALQLSPEVYRIAMNKQYLDPSFNGQKDRKSTIIYNQLITLIQQTLQIEAQIDQFRKNNENHFAAENSETQSQHNMLIVKVAKAKTDIFKYRDLLFSRMNNCPNAMSADLPVGSLLHTISQEMAYKGTNTDAFLNETLTNHGQNFTMENAPAVVNRSLANLDLSGNDSPSDMSFSDRNQGIW</sequence>
<reference evidence="2" key="1">
    <citation type="submission" date="2016-11" db="UniProtKB">
        <authorList>
            <consortium name="WormBaseParasite"/>
        </authorList>
    </citation>
    <scope>IDENTIFICATION</scope>
    <source>
        <strain evidence="2">KR3021</strain>
    </source>
</reference>